<evidence type="ECO:0000256" key="1">
    <source>
        <dbReference type="SAM" id="Coils"/>
    </source>
</evidence>
<dbReference type="PROSITE" id="PS51737">
    <property type="entry name" value="RECOMBINASE_DNA_BIND"/>
    <property type="match status" value="1"/>
</dbReference>
<dbReference type="PROSITE" id="PS51736">
    <property type="entry name" value="RECOMBINASES_3"/>
    <property type="match status" value="1"/>
</dbReference>
<dbReference type="Gene3D" id="3.90.1750.20">
    <property type="entry name" value="Putative Large Serine Recombinase, Chain B, Domain 2"/>
    <property type="match status" value="1"/>
</dbReference>
<dbReference type="Proteomes" id="UP000655830">
    <property type="component" value="Unassembled WGS sequence"/>
</dbReference>
<keyword evidence="5" id="KW-1185">Reference proteome</keyword>
<dbReference type="SMART" id="SM00857">
    <property type="entry name" value="Resolvase"/>
    <property type="match status" value="1"/>
</dbReference>
<dbReference type="InterPro" id="IPR038109">
    <property type="entry name" value="DNA_bind_recomb_sf"/>
</dbReference>
<accession>A0A926EDZ0</accession>
<sequence>MKKKNAAIYMRMSTDMQEHSIASQERMLYEYAERNGYLIIKKYIDEGISGQHASKRPAFMNMIDDSENGDFDSILIYDSSRFARNLVESLTYKKMLMDNGVRLISITEPNVDDDEMQLYFDAFSGASNEIYVRKLSKNVTRGHVEKCIRGEVAGTPSFGYYKDKYYDTYQIQEDEATILRYMYDAILNGSSYFSIATYLAEKGIKSKRGNIIDSRQVRRMLMNPINKGWLRRTVGGQSFYKKSNLQPIVSEEIFDKVQEIIEERASKYKKYSKPNEIRKHWLSGLLICPHCNGGYNYNTRGGTPPKKPLFRCGNQTRGACKQGSSIVVETVESMILTKLKEIYAGSLEPYMKNITIPTIKPQIDYQKEISKLNLQLKRAKEAYLAEIDTLEEYKENKTRLTAEIESIKKAEQNQNKVIPFDQDLFKNKLLNVITLLESNCDMPTKISSARSLIEKIYLDPRQKSVELFFYA</sequence>
<gene>
    <name evidence="4" type="ORF">H8718_03110</name>
</gene>
<dbReference type="GO" id="GO:0000150">
    <property type="term" value="F:DNA strand exchange activity"/>
    <property type="evidence" value="ECO:0007669"/>
    <property type="project" value="InterPro"/>
</dbReference>
<dbReference type="InterPro" id="IPR050639">
    <property type="entry name" value="SSR_resolvase"/>
</dbReference>
<dbReference type="CDD" id="cd00338">
    <property type="entry name" value="Ser_Recombinase"/>
    <property type="match status" value="1"/>
</dbReference>
<comment type="caution">
    <text evidence="4">The sequence shown here is derived from an EMBL/GenBank/DDBJ whole genome shotgun (WGS) entry which is preliminary data.</text>
</comment>
<dbReference type="PANTHER" id="PTHR30461:SF23">
    <property type="entry name" value="DNA RECOMBINASE-RELATED"/>
    <property type="match status" value="1"/>
</dbReference>
<organism evidence="4 5">
    <name type="scientific">Zhenhengia yiwuensis</name>
    <dbReference type="NCBI Taxonomy" id="2763666"/>
    <lineage>
        <taxon>Bacteria</taxon>
        <taxon>Bacillati</taxon>
        <taxon>Bacillota</taxon>
        <taxon>Clostridia</taxon>
        <taxon>Lachnospirales</taxon>
        <taxon>Lachnospiraceae</taxon>
        <taxon>Zhenhengia</taxon>
    </lineage>
</organism>
<dbReference type="InterPro" id="IPR036162">
    <property type="entry name" value="Resolvase-like_N_sf"/>
</dbReference>
<dbReference type="EMBL" id="JACRSY010000003">
    <property type="protein sequence ID" value="MBC8578524.1"/>
    <property type="molecule type" value="Genomic_DNA"/>
</dbReference>
<protein>
    <submittedName>
        <fullName evidence="4">Recombinase family protein</fullName>
    </submittedName>
</protein>
<dbReference type="GO" id="GO:0003677">
    <property type="term" value="F:DNA binding"/>
    <property type="evidence" value="ECO:0007669"/>
    <property type="project" value="InterPro"/>
</dbReference>
<dbReference type="SUPFAM" id="SSF53041">
    <property type="entry name" value="Resolvase-like"/>
    <property type="match status" value="1"/>
</dbReference>
<feature type="coiled-coil region" evidence="1">
    <location>
        <begin position="362"/>
        <end position="410"/>
    </location>
</feature>
<proteinExistence type="predicted"/>
<dbReference type="Pfam" id="PF13408">
    <property type="entry name" value="Zn_ribbon_recom"/>
    <property type="match status" value="1"/>
</dbReference>
<evidence type="ECO:0000259" key="3">
    <source>
        <dbReference type="PROSITE" id="PS51737"/>
    </source>
</evidence>
<evidence type="ECO:0000313" key="4">
    <source>
        <dbReference type="EMBL" id="MBC8578524.1"/>
    </source>
</evidence>
<dbReference type="InterPro" id="IPR011109">
    <property type="entry name" value="DNA_bind_recombinase_dom"/>
</dbReference>
<dbReference type="InterPro" id="IPR006119">
    <property type="entry name" value="Resolv_N"/>
</dbReference>
<name>A0A926EDZ0_9FIRM</name>
<dbReference type="RefSeq" id="WP_249331511.1">
    <property type="nucleotide sequence ID" value="NZ_JACRSY010000003.1"/>
</dbReference>
<dbReference type="Gene3D" id="3.40.50.1390">
    <property type="entry name" value="Resolvase, N-terminal catalytic domain"/>
    <property type="match status" value="1"/>
</dbReference>
<keyword evidence="1" id="KW-0175">Coiled coil</keyword>
<dbReference type="InterPro" id="IPR025827">
    <property type="entry name" value="Zn_ribbon_recom_dom"/>
</dbReference>
<evidence type="ECO:0000313" key="5">
    <source>
        <dbReference type="Proteomes" id="UP000655830"/>
    </source>
</evidence>
<dbReference type="Pfam" id="PF00239">
    <property type="entry name" value="Resolvase"/>
    <property type="match status" value="1"/>
</dbReference>
<dbReference type="Pfam" id="PF07508">
    <property type="entry name" value="Recombinase"/>
    <property type="match status" value="1"/>
</dbReference>
<reference evidence="4" key="1">
    <citation type="submission" date="2020-08" db="EMBL/GenBank/DDBJ databases">
        <title>Genome public.</title>
        <authorList>
            <person name="Liu C."/>
            <person name="Sun Q."/>
        </authorList>
    </citation>
    <scope>NUCLEOTIDE SEQUENCE</scope>
    <source>
        <strain evidence="4">NSJ-12</strain>
    </source>
</reference>
<feature type="domain" description="Recombinase" evidence="3">
    <location>
        <begin position="157"/>
        <end position="267"/>
    </location>
</feature>
<evidence type="ECO:0000259" key="2">
    <source>
        <dbReference type="PROSITE" id="PS51736"/>
    </source>
</evidence>
<feature type="domain" description="Resolvase/invertase-type recombinase catalytic" evidence="2">
    <location>
        <begin position="5"/>
        <end position="150"/>
    </location>
</feature>
<dbReference type="AlphaFoldDB" id="A0A926EDZ0"/>
<dbReference type="PANTHER" id="PTHR30461">
    <property type="entry name" value="DNA-INVERTASE FROM LAMBDOID PROPHAGE"/>
    <property type="match status" value="1"/>
</dbReference>